<dbReference type="InterPro" id="IPR013424">
    <property type="entry name" value="Ice-binding_C"/>
</dbReference>
<accession>A0A2K8UE18</accession>
<proteinExistence type="predicted"/>
<evidence type="ECO:0000256" key="1">
    <source>
        <dbReference type="SAM" id="MobiDB-lite"/>
    </source>
</evidence>
<dbReference type="KEGG" id="tsy:THSYN_24075"/>
<dbReference type="AlphaFoldDB" id="A0A2K8UE18"/>
<name>A0A2K8UE18_9GAMM</name>
<feature type="region of interest" description="Disordered" evidence="1">
    <location>
        <begin position="1"/>
        <end position="92"/>
    </location>
</feature>
<dbReference type="Pfam" id="PF07589">
    <property type="entry name" value="PEP-CTERM"/>
    <property type="match status" value="1"/>
</dbReference>
<feature type="compositionally biased region" description="Basic and acidic residues" evidence="1">
    <location>
        <begin position="68"/>
        <end position="78"/>
    </location>
</feature>
<dbReference type="Proteomes" id="UP000232638">
    <property type="component" value="Chromosome"/>
</dbReference>
<feature type="compositionally biased region" description="Low complexity" evidence="1">
    <location>
        <begin position="1"/>
        <end position="45"/>
    </location>
</feature>
<reference evidence="3 4" key="1">
    <citation type="submission" date="2017-03" db="EMBL/GenBank/DDBJ databases">
        <title>Complete genome sequence of Candidatus 'Thiodictyon syntrophicum' sp. nov. strain Cad16T, a photolithoautotroph purple sulfur bacterium isolated from an alpine meromictic lake.</title>
        <authorList>
            <person name="Luedin S.M."/>
            <person name="Pothier J.F."/>
            <person name="Danza F."/>
            <person name="Storelli N."/>
            <person name="Wittwer M."/>
            <person name="Tonolla M."/>
        </authorList>
    </citation>
    <scope>NUCLEOTIDE SEQUENCE [LARGE SCALE GENOMIC DNA]</scope>
    <source>
        <strain evidence="3 4">Cad16T</strain>
    </source>
</reference>
<evidence type="ECO:0000313" key="3">
    <source>
        <dbReference type="EMBL" id="AUB83727.1"/>
    </source>
</evidence>
<feature type="domain" description="Ice-binding protein C-terminal" evidence="2">
    <location>
        <begin position="1194"/>
        <end position="1217"/>
    </location>
</feature>
<gene>
    <name evidence="3" type="ORF">THSYN_24075</name>
</gene>
<dbReference type="NCBIfam" id="TIGR02595">
    <property type="entry name" value="PEP_CTERM"/>
    <property type="match status" value="1"/>
</dbReference>
<feature type="compositionally biased region" description="Polar residues" evidence="1">
    <location>
        <begin position="58"/>
        <end position="67"/>
    </location>
</feature>
<dbReference type="EMBL" id="CP020370">
    <property type="protein sequence ID" value="AUB83727.1"/>
    <property type="molecule type" value="Genomic_DNA"/>
</dbReference>
<protein>
    <recommendedName>
        <fullName evidence="2">Ice-binding protein C-terminal domain-containing protein</fullName>
    </recommendedName>
</protein>
<evidence type="ECO:0000259" key="2">
    <source>
        <dbReference type="Pfam" id="PF07589"/>
    </source>
</evidence>
<sequence>MTTTSSRSSRSPSRTTWSTASATCTPSAPGSRRSPRSGRGSTTTPCPRAAPGAPSNPWPSSGSSTRNPAEDSRRHWADRPGAPEVRSGARRRRSRHFLTDPILHFTGIRPPRVVHCLCDSVGWCHWRASCSPGANGPPSAFIHFPFRQRRLLRGSSRPIIKHATTMKRTLQSNRRHHQHLLHAERQRRRALALRCAAAVALGGSLALGLPAQARDVSTAETGPVLLTQNQALNVTNTGSITSTGASVPGVGRTAAATAIGDISNAGSISVEFGVGIGLSTVASVGHVTNSGSIDATNNTAVDVRNATIASITNAAAGTINAQSSGIGVWAGSHVIGDLANSGTINAFNGIAADGNLQVDGAIHNTATGQITAGYDGVQISSHAVIGSVINDGSINVTGGTGVHLWWNGHVAGEIRNNGLIQASDGIKLSSSTTVNGGIRNATGGQIIADNNGIYLTRGATTSAITNEGSITASAAGLFINSASHVTGDVSSLGTIEAAYGIVAGESAQVDGALHNGAGGVITATNYGIGAYSGAKVGSIFNDGTIHADIGGMGASVSHVTGDIVNNGTIDGGAVGMGAINGATVDGLLRNGATGQIAATTNGIVVGGATVGGIANAGTITATNDSAILANAATVTGDITNALGGAITSNGGPVRASSGIALMNGARVNGNIISDGSVTAATSSGISLLGNGQGTAPGSSVGGDLVNTGHITAPWAGISLASGSLVEGAIKNSGRIDSSSGYGIFVGNTSEVRGAIANQAGGVINAHDVGMIVSSSSTAKSISNAGSITADRGISVWLASTVTGNIENTGAIHATGRDGIELESTSSVNGDIVNAAGGTIDAAQHGIAVYSASTVGSIVNAGQINAGHSGIHLLSSTTTGAVTNSGTIQSGALGIEISSSQVGGDITNSGTINNQLGINLYNSRVDGTIHNAAGGQITAPDHTAVALTSGSSAHAIVNDGTITATGYGIALYMGTGTAVDTDIGNNGTMNAGTGIQLSSGAAVTGAIRNAAGGQILATHNGVALASGASVGSIVNVGTITAGDTSILVDATSTVSGGITNSGSLTGTLDIVGTGLIDLDNPGTIDIGQSMSRVSGDYTQTDTGIFKVTLMNVANYLFAPMLVGGDADIDGQLLFGGFDQFNLAIGSHFTLFNIAGTRAGLFSNYGQGAVVGSANGGQYRIDYTVEGDIQLYAQGDVPEPGTLFLLGLGALGFRARWRKAG</sequence>
<organism evidence="3 4">
    <name type="scientific">Candidatus Thiodictyon syntrophicum</name>
    <dbReference type="NCBI Taxonomy" id="1166950"/>
    <lineage>
        <taxon>Bacteria</taxon>
        <taxon>Pseudomonadati</taxon>
        <taxon>Pseudomonadota</taxon>
        <taxon>Gammaproteobacteria</taxon>
        <taxon>Chromatiales</taxon>
        <taxon>Chromatiaceae</taxon>
        <taxon>Thiodictyon</taxon>
    </lineage>
</organism>
<evidence type="ECO:0000313" key="4">
    <source>
        <dbReference type="Proteomes" id="UP000232638"/>
    </source>
</evidence>
<keyword evidence="4" id="KW-1185">Reference proteome</keyword>